<feature type="domain" description="SSD" evidence="12">
    <location>
        <begin position="390"/>
        <end position="465"/>
    </location>
</feature>
<keyword evidence="3 11" id="KW-0812">Transmembrane</keyword>
<dbReference type="GO" id="GO:0016020">
    <property type="term" value="C:membrane"/>
    <property type="evidence" value="ECO:0007669"/>
    <property type="project" value="InterPro"/>
</dbReference>
<feature type="transmembrane region" description="Helical" evidence="11">
    <location>
        <begin position="637"/>
        <end position="656"/>
    </location>
</feature>
<comment type="subcellular location">
    <subcellularLocation>
        <location evidence="8">Cell projection</location>
        <location evidence="8">Cilium</location>
        <location evidence="8">Flagellum membrane</location>
        <topology evidence="8">Multi-pass membrane protein</topology>
    </subcellularLocation>
</comment>
<dbReference type="InterPro" id="IPR000731">
    <property type="entry name" value="SSD"/>
</dbReference>
<evidence type="ECO:0000259" key="12">
    <source>
        <dbReference type="PROSITE" id="PS50156"/>
    </source>
</evidence>
<dbReference type="OrthoDB" id="6510177at2759"/>
<dbReference type="SUPFAM" id="SSF82866">
    <property type="entry name" value="Multidrug efflux transporter AcrB transmembrane domain"/>
    <property type="match status" value="1"/>
</dbReference>
<dbReference type="PROSITE" id="PS50156">
    <property type="entry name" value="SSD"/>
    <property type="match status" value="1"/>
</dbReference>
<feature type="region of interest" description="Disordered" evidence="10">
    <location>
        <begin position="1"/>
        <end position="116"/>
    </location>
</feature>
<protein>
    <recommendedName>
        <fullName evidence="9">Patched domain-containing protein 3</fullName>
    </recommendedName>
</protein>
<feature type="transmembrane region" description="Helical" evidence="11">
    <location>
        <begin position="393"/>
        <end position="412"/>
    </location>
</feature>
<dbReference type="GO" id="GO:0097225">
    <property type="term" value="C:sperm midpiece"/>
    <property type="evidence" value="ECO:0007669"/>
    <property type="project" value="UniProtKB-ARBA"/>
</dbReference>
<evidence type="ECO:0000313" key="14">
    <source>
        <dbReference type="Proteomes" id="UP000700334"/>
    </source>
</evidence>
<comment type="similarity">
    <text evidence="1">Belongs to the patched family.</text>
</comment>
<evidence type="ECO:0000256" key="2">
    <source>
        <dbReference type="ARBA" id="ARBA00022475"/>
    </source>
</evidence>
<feature type="transmembrane region" description="Helical" evidence="11">
    <location>
        <begin position="695"/>
        <end position="714"/>
    </location>
</feature>
<evidence type="ECO:0000256" key="10">
    <source>
        <dbReference type="SAM" id="MobiDB-lite"/>
    </source>
</evidence>
<dbReference type="PANTHER" id="PTHR10796:SF60">
    <property type="entry name" value="PATCHED DOMAIN-CONTAINING PROTEIN 3"/>
    <property type="match status" value="1"/>
</dbReference>
<dbReference type="InterPro" id="IPR003392">
    <property type="entry name" value="PTHD_SSD"/>
</dbReference>
<evidence type="ECO:0000256" key="3">
    <source>
        <dbReference type="ARBA" id="ARBA00022692"/>
    </source>
</evidence>
<evidence type="ECO:0000256" key="9">
    <source>
        <dbReference type="ARBA" id="ARBA00074262"/>
    </source>
</evidence>
<feature type="transmembrane region" description="Helical" evidence="11">
    <location>
        <begin position="662"/>
        <end position="683"/>
    </location>
</feature>
<feature type="transmembrane region" description="Helical" evidence="11">
    <location>
        <begin position="140"/>
        <end position="160"/>
    </location>
</feature>
<dbReference type="EMBL" id="JAGFMF010011610">
    <property type="protein sequence ID" value="KAG8519364.1"/>
    <property type="molecule type" value="Genomic_DNA"/>
</dbReference>
<dbReference type="AlphaFoldDB" id="A0A8J6B3E2"/>
<gene>
    <name evidence="13" type="ORF">J0S82_009478</name>
</gene>
<dbReference type="Pfam" id="PF02460">
    <property type="entry name" value="Patched"/>
    <property type="match status" value="1"/>
</dbReference>
<dbReference type="FunFam" id="1.20.1640.10:FF:000013">
    <property type="entry name" value="PaTched Related family"/>
    <property type="match status" value="1"/>
</dbReference>
<comment type="function">
    <text evidence="7">May play a role in sperm development or sperm function. However, does not appear to have an essential role in spermatogenesis or male fertility.</text>
</comment>
<sequence length="787" mass="87436">MGVGSSKVDFEGRAKLEEAPEAQKPGQEDWPQPTQTPGQEDWPPAPSESTAYLEVKTSSPEQPPTYAGEPEQEQEPELGGPQRPCSDPCPQPADSGDSPVVDPQWENPPSGSPRCHTNCLEEPLSRAFQRMGWAVGSRPWLFLLVPLVLSAVLGSGWLYLPRDTEENLEEQYTPSGSPAKTERRFVQDHFSTNESALFSPFRHSTEVNFASILVVSNTASVLEQGVLSEISKLDQAVQTLAVPQGDATQILYTQVCVRYQGTCMAPNPLLSIWQNDKNLDLSNITFPVYHTTTAPISLAGLLGGTVLGPRLGTDHLLEHAKAMRLQYYLKTTDPTDSEHSKKWLVEFLDQIQNMEERLALKTIQVPGAGLVVYFTSLSRKLEFEATARTVVPLFHTAYLLIILFAIISCYRFNCIRNKMCTAVIGVISVALAVVSGFGLMLYVGVPFVTIVANSPFLILVQEGLDLRHLASDDSYITPYFNIHEEYFSDYGPIVMVTITEPVSYWDEDTRQQLGTCLTNFESNDYVAQNLSQFWLHAYVQYLETNGLAVNDRDNFINNIPGFLVQIPIFTYDINISSSHEITSSRAFIQTVGVSSSRSKKDMLFQLRDTAKRCEIPLLVYNPAFIYFDQYTAILENTIRSVIIASIAMFIVSLLLIPHPLCSLWVTFAIASVIVGVTGFMGFWQVNLDSVSMMNLVICIGFSFDFSAHISYAFVSSSKTSSNEKAIEALYLLGYPVLQSAFSTIIGVCVLAGAKTYIFRTCFKIMFLVMAFGAIHGLIFIPVFLTIF</sequence>
<evidence type="ECO:0000256" key="4">
    <source>
        <dbReference type="ARBA" id="ARBA00022989"/>
    </source>
</evidence>
<keyword evidence="2" id="KW-1003">Cell membrane</keyword>
<evidence type="ECO:0000256" key="1">
    <source>
        <dbReference type="ARBA" id="ARBA00005585"/>
    </source>
</evidence>
<evidence type="ECO:0000256" key="6">
    <source>
        <dbReference type="ARBA" id="ARBA00023180"/>
    </source>
</evidence>
<keyword evidence="5 11" id="KW-0472">Membrane</keyword>
<evidence type="ECO:0000256" key="8">
    <source>
        <dbReference type="ARBA" id="ARBA00060429"/>
    </source>
</evidence>
<dbReference type="Gene3D" id="1.20.1640.10">
    <property type="entry name" value="Multidrug efflux transporter AcrB transmembrane domain"/>
    <property type="match status" value="1"/>
</dbReference>
<proteinExistence type="inferred from homology"/>
<name>A0A8J6B3E2_GALPY</name>
<feature type="transmembrane region" description="Helical" evidence="11">
    <location>
        <begin position="419"/>
        <end position="437"/>
    </location>
</feature>
<keyword evidence="14" id="KW-1185">Reference proteome</keyword>
<evidence type="ECO:0000313" key="13">
    <source>
        <dbReference type="EMBL" id="KAG8519364.1"/>
    </source>
</evidence>
<keyword evidence="6" id="KW-0325">Glycoprotein</keyword>
<reference evidence="13" key="1">
    <citation type="journal article" date="2021" name="Evol. Appl.">
        <title>The genome of the Pyrenean desman and the effects of bottlenecks and inbreeding on the genomic landscape of an endangered species.</title>
        <authorList>
            <person name="Escoda L."/>
            <person name="Castresana J."/>
        </authorList>
    </citation>
    <scope>NUCLEOTIDE SEQUENCE</scope>
    <source>
        <strain evidence="13">IBE-C5619</strain>
    </source>
</reference>
<feature type="compositionally biased region" description="Basic and acidic residues" evidence="10">
    <location>
        <begin position="8"/>
        <end position="18"/>
    </location>
</feature>
<evidence type="ECO:0000256" key="5">
    <source>
        <dbReference type="ARBA" id="ARBA00023136"/>
    </source>
</evidence>
<dbReference type="PANTHER" id="PTHR10796">
    <property type="entry name" value="PATCHED-RELATED"/>
    <property type="match status" value="1"/>
</dbReference>
<dbReference type="InterPro" id="IPR051697">
    <property type="entry name" value="Patched_domain-protein"/>
</dbReference>
<dbReference type="Proteomes" id="UP000700334">
    <property type="component" value="Unassembled WGS sequence"/>
</dbReference>
<feature type="transmembrane region" description="Helical" evidence="11">
    <location>
        <begin position="764"/>
        <end position="786"/>
    </location>
</feature>
<keyword evidence="4 11" id="KW-1133">Transmembrane helix</keyword>
<evidence type="ECO:0000256" key="11">
    <source>
        <dbReference type="SAM" id="Phobius"/>
    </source>
</evidence>
<feature type="transmembrane region" description="Helical" evidence="11">
    <location>
        <begin position="734"/>
        <end position="752"/>
    </location>
</feature>
<accession>A0A8J6B3E2</accession>
<comment type="caution">
    <text evidence="13">The sequence shown here is derived from an EMBL/GenBank/DDBJ whole genome shotgun (WGS) entry which is preliminary data.</text>
</comment>
<evidence type="ECO:0000256" key="7">
    <source>
        <dbReference type="ARBA" id="ARBA00057027"/>
    </source>
</evidence>
<organism evidence="13 14">
    <name type="scientific">Galemys pyrenaicus</name>
    <name type="common">Iberian desman</name>
    <name type="synonym">Pyrenean desman</name>
    <dbReference type="NCBI Taxonomy" id="202257"/>
    <lineage>
        <taxon>Eukaryota</taxon>
        <taxon>Metazoa</taxon>
        <taxon>Chordata</taxon>
        <taxon>Craniata</taxon>
        <taxon>Vertebrata</taxon>
        <taxon>Euteleostomi</taxon>
        <taxon>Mammalia</taxon>
        <taxon>Eutheria</taxon>
        <taxon>Laurasiatheria</taxon>
        <taxon>Eulipotyphla</taxon>
        <taxon>Talpidae</taxon>
        <taxon>Galemys</taxon>
    </lineage>
</organism>